<organism evidence="3 4">
    <name type="scientific">Flemingia macrophylla</name>
    <dbReference type="NCBI Taxonomy" id="520843"/>
    <lineage>
        <taxon>Eukaryota</taxon>
        <taxon>Viridiplantae</taxon>
        <taxon>Streptophyta</taxon>
        <taxon>Embryophyta</taxon>
        <taxon>Tracheophyta</taxon>
        <taxon>Spermatophyta</taxon>
        <taxon>Magnoliopsida</taxon>
        <taxon>eudicotyledons</taxon>
        <taxon>Gunneridae</taxon>
        <taxon>Pentapetalae</taxon>
        <taxon>rosids</taxon>
        <taxon>fabids</taxon>
        <taxon>Fabales</taxon>
        <taxon>Fabaceae</taxon>
        <taxon>Papilionoideae</taxon>
        <taxon>50 kb inversion clade</taxon>
        <taxon>NPAAA clade</taxon>
        <taxon>indigoferoid/millettioid clade</taxon>
        <taxon>Phaseoleae</taxon>
        <taxon>Flemingia</taxon>
    </lineage>
</organism>
<dbReference type="PANTHER" id="PTHR48006">
    <property type="entry name" value="LEUCINE-RICH REPEAT-CONTAINING PROTEIN DDB_G0281931-RELATED"/>
    <property type="match status" value="1"/>
</dbReference>
<dbReference type="InterPro" id="IPR051824">
    <property type="entry name" value="LRR_Rcpt-Like_S/T_Kinase"/>
</dbReference>
<dbReference type="Proteomes" id="UP001603857">
    <property type="component" value="Unassembled WGS sequence"/>
</dbReference>
<comment type="subcellular location">
    <subcellularLocation>
        <location evidence="1">Membrane</location>
        <topology evidence="1">Single-pass type I membrane protein</topology>
    </subcellularLocation>
</comment>
<dbReference type="InterPro" id="IPR011009">
    <property type="entry name" value="Kinase-like_dom_sf"/>
</dbReference>
<evidence type="ECO:0000256" key="2">
    <source>
        <dbReference type="SAM" id="MobiDB-lite"/>
    </source>
</evidence>
<proteinExistence type="predicted"/>
<dbReference type="PANTHER" id="PTHR48006:SF47">
    <property type="entry name" value="PHYTOSULFOKINE RECEPTOR 2-LIKE"/>
    <property type="match status" value="1"/>
</dbReference>
<reference evidence="3 4" key="1">
    <citation type="submission" date="2024-08" db="EMBL/GenBank/DDBJ databases">
        <title>Insights into the chromosomal genome structure of Flemingia macrophylla.</title>
        <authorList>
            <person name="Ding Y."/>
            <person name="Zhao Y."/>
            <person name="Bi W."/>
            <person name="Wu M."/>
            <person name="Zhao G."/>
            <person name="Gong Y."/>
            <person name="Li W."/>
            <person name="Zhang P."/>
        </authorList>
    </citation>
    <scope>NUCLEOTIDE SEQUENCE [LARGE SCALE GENOMIC DNA]</scope>
    <source>
        <strain evidence="3">DYQJB</strain>
        <tissue evidence="3">Leaf</tissue>
    </source>
</reference>
<dbReference type="AlphaFoldDB" id="A0ABD1NI51"/>
<evidence type="ECO:0000256" key="1">
    <source>
        <dbReference type="ARBA" id="ARBA00004479"/>
    </source>
</evidence>
<evidence type="ECO:0000313" key="4">
    <source>
        <dbReference type="Proteomes" id="UP001603857"/>
    </source>
</evidence>
<accession>A0ABD1NI51</accession>
<dbReference type="EMBL" id="JBGMDY010000001">
    <property type="protein sequence ID" value="KAL2347596.1"/>
    <property type="molecule type" value="Genomic_DNA"/>
</dbReference>
<comment type="caution">
    <text evidence="3">The sequence shown here is derived from an EMBL/GenBank/DDBJ whole genome shotgun (WGS) entry which is preliminary data.</text>
</comment>
<dbReference type="GO" id="GO:0016020">
    <property type="term" value="C:membrane"/>
    <property type="evidence" value="ECO:0007669"/>
    <property type="project" value="UniProtKB-SubCell"/>
</dbReference>
<sequence length="103" mass="11589">MSWEDLARATDYFSPHLIMGDGSFSLVYNAQLSTGAIVAMKKLSPNAFQGFREFTAKMETLSRLRHPNIKASLTGIKSETELEDNRNEYRGRRNSEKVCLDAG</sequence>
<feature type="region of interest" description="Disordered" evidence="2">
    <location>
        <begin position="83"/>
        <end position="103"/>
    </location>
</feature>
<keyword evidence="4" id="KW-1185">Reference proteome</keyword>
<evidence type="ECO:0000313" key="3">
    <source>
        <dbReference type="EMBL" id="KAL2347596.1"/>
    </source>
</evidence>
<protein>
    <recommendedName>
        <fullName evidence="5">Protein kinase</fullName>
    </recommendedName>
</protein>
<dbReference type="Gene3D" id="3.30.200.20">
    <property type="entry name" value="Phosphorylase Kinase, domain 1"/>
    <property type="match status" value="1"/>
</dbReference>
<evidence type="ECO:0008006" key="5">
    <source>
        <dbReference type="Google" id="ProtNLM"/>
    </source>
</evidence>
<dbReference type="SUPFAM" id="SSF56112">
    <property type="entry name" value="Protein kinase-like (PK-like)"/>
    <property type="match status" value="1"/>
</dbReference>
<gene>
    <name evidence="3" type="ORF">Fmac_001596</name>
</gene>
<name>A0ABD1NI51_9FABA</name>